<evidence type="ECO:0000313" key="1">
    <source>
        <dbReference type="EnsemblMetazoa" id="Aqu2.1.24946_001"/>
    </source>
</evidence>
<reference evidence="1" key="1">
    <citation type="submission" date="2017-05" db="UniProtKB">
        <authorList>
            <consortium name="EnsemblMetazoa"/>
        </authorList>
    </citation>
    <scope>IDENTIFICATION</scope>
</reference>
<proteinExistence type="predicted"/>
<accession>A0A1X7UAZ8</accession>
<name>A0A1X7UAZ8_AMPQE</name>
<dbReference type="EnsemblMetazoa" id="Aqu2.1.24946_001">
    <property type="protein sequence ID" value="Aqu2.1.24946_001"/>
    <property type="gene ID" value="Aqu2.1.24946"/>
</dbReference>
<organism evidence="1">
    <name type="scientific">Amphimedon queenslandica</name>
    <name type="common">Sponge</name>
    <dbReference type="NCBI Taxonomy" id="400682"/>
    <lineage>
        <taxon>Eukaryota</taxon>
        <taxon>Metazoa</taxon>
        <taxon>Porifera</taxon>
        <taxon>Demospongiae</taxon>
        <taxon>Heteroscleromorpha</taxon>
        <taxon>Haplosclerida</taxon>
        <taxon>Niphatidae</taxon>
        <taxon>Amphimedon</taxon>
    </lineage>
</organism>
<protein>
    <submittedName>
        <fullName evidence="1">Uncharacterized protein</fullName>
    </submittedName>
</protein>
<dbReference type="InParanoid" id="A0A1X7UAZ8"/>
<sequence length="64" mass="7321">MITNLDSKIATGSDISKYKLMNVKKHLLTIGKSVLTCYTFLLHFQLGKMKSIIADKAIQHRLYH</sequence>
<dbReference type="AlphaFoldDB" id="A0A1X7UAZ8"/>